<dbReference type="OrthoDB" id="6277543at2759"/>
<reference evidence="4" key="1">
    <citation type="submission" date="2017-02" db="UniProtKB">
        <authorList>
            <consortium name="WormBaseParasite"/>
        </authorList>
    </citation>
    <scope>IDENTIFICATION</scope>
</reference>
<accession>A0A0R3SZF4</accession>
<name>A0A0R3SZF4_HYMDI</name>
<dbReference type="EMBL" id="UYSG01012643">
    <property type="protein sequence ID" value="VDL64924.1"/>
    <property type="molecule type" value="Genomic_DNA"/>
</dbReference>
<gene>
    <name evidence="2" type="ORF">HDID_LOCUS11147</name>
</gene>
<sequence>MSTDPSVGSATTTTNKRTTATITSSLNGRTRRTPSSTAHRTERLGVDFSFLLLLRMPSQRRRCLWTLAARAAARREHPSQDKEAAVLSSGSQASKQLGESSTQSSSFLKPATVRTQDSGISSMDYLTSREANSPNSEETGCRQRASLSLTAPEHQSGVFRQPLQPPGPRWPPTRATKIVVSGEAPMIRYANYCNAYVPEWARRTWSSAPRPLISR</sequence>
<reference evidence="2 3" key="2">
    <citation type="submission" date="2018-11" db="EMBL/GenBank/DDBJ databases">
        <authorList>
            <consortium name="Pathogen Informatics"/>
        </authorList>
    </citation>
    <scope>NUCLEOTIDE SEQUENCE [LARGE SCALE GENOMIC DNA]</scope>
</reference>
<feature type="region of interest" description="Disordered" evidence="1">
    <location>
        <begin position="73"/>
        <end position="121"/>
    </location>
</feature>
<evidence type="ECO:0000256" key="1">
    <source>
        <dbReference type="SAM" id="MobiDB-lite"/>
    </source>
</evidence>
<evidence type="ECO:0000313" key="4">
    <source>
        <dbReference type="WBParaSite" id="HDID_0001115001-mRNA-1"/>
    </source>
</evidence>
<evidence type="ECO:0000313" key="2">
    <source>
        <dbReference type="EMBL" id="VDL64924.1"/>
    </source>
</evidence>
<feature type="region of interest" description="Disordered" evidence="1">
    <location>
        <begin position="1"/>
        <end position="40"/>
    </location>
</feature>
<feature type="region of interest" description="Disordered" evidence="1">
    <location>
        <begin position="153"/>
        <end position="173"/>
    </location>
</feature>
<feature type="compositionally biased region" description="Basic and acidic residues" evidence="1">
    <location>
        <begin position="73"/>
        <end position="84"/>
    </location>
</feature>
<proteinExistence type="predicted"/>
<organism evidence="4">
    <name type="scientific">Hymenolepis diminuta</name>
    <name type="common">Rat tapeworm</name>
    <dbReference type="NCBI Taxonomy" id="6216"/>
    <lineage>
        <taxon>Eukaryota</taxon>
        <taxon>Metazoa</taxon>
        <taxon>Spiralia</taxon>
        <taxon>Lophotrochozoa</taxon>
        <taxon>Platyhelminthes</taxon>
        <taxon>Cestoda</taxon>
        <taxon>Eucestoda</taxon>
        <taxon>Cyclophyllidea</taxon>
        <taxon>Hymenolepididae</taxon>
        <taxon>Hymenolepis</taxon>
    </lineage>
</organism>
<feature type="compositionally biased region" description="Polar residues" evidence="1">
    <location>
        <begin position="88"/>
        <end position="121"/>
    </location>
</feature>
<dbReference type="Proteomes" id="UP000274504">
    <property type="component" value="Unassembled WGS sequence"/>
</dbReference>
<feature type="compositionally biased region" description="Polar residues" evidence="1">
    <location>
        <begin position="1"/>
        <end position="10"/>
    </location>
</feature>
<protein>
    <submittedName>
        <fullName evidence="2 4">Uncharacterized protein</fullName>
    </submittedName>
</protein>
<dbReference type="AlphaFoldDB" id="A0A0R3SZF4"/>
<feature type="compositionally biased region" description="Polar residues" evidence="1">
    <location>
        <begin position="24"/>
        <end position="38"/>
    </location>
</feature>
<evidence type="ECO:0000313" key="3">
    <source>
        <dbReference type="Proteomes" id="UP000274504"/>
    </source>
</evidence>
<feature type="compositionally biased region" description="Low complexity" evidence="1">
    <location>
        <begin position="11"/>
        <end position="23"/>
    </location>
</feature>
<dbReference type="WBParaSite" id="HDID_0001115001-mRNA-1">
    <property type="protein sequence ID" value="HDID_0001115001-mRNA-1"/>
    <property type="gene ID" value="HDID_0001115001"/>
</dbReference>